<evidence type="ECO:0000256" key="1">
    <source>
        <dbReference type="SAM" id="Phobius"/>
    </source>
</evidence>
<proteinExistence type="predicted"/>
<gene>
    <name evidence="2" type="ORF">Ahy_B10g103006</name>
</gene>
<dbReference type="Proteomes" id="UP000289738">
    <property type="component" value="Chromosome B10"/>
</dbReference>
<keyword evidence="1" id="KW-0472">Membrane</keyword>
<name>A0A444X323_ARAHY</name>
<reference evidence="2 3" key="1">
    <citation type="submission" date="2019-01" db="EMBL/GenBank/DDBJ databases">
        <title>Sequencing of cultivated peanut Arachis hypogaea provides insights into genome evolution and oil improvement.</title>
        <authorList>
            <person name="Chen X."/>
        </authorList>
    </citation>
    <scope>NUCLEOTIDE SEQUENCE [LARGE SCALE GENOMIC DNA]</scope>
    <source>
        <strain evidence="3">cv. Fuhuasheng</strain>
        <tissue evidence="2">Leaves</tissue>
    </source>
</reference>
<protein>
    <submittedName>
        <fullName evidence="2">Uncharacterized protein</fullName>
    </submittedName>
</protein>
<sequence>MNSQLTILIPGKPLTRLMKPNQNVKSITSVVVILLSLPAIPQKKERKELNHTARKERLHYIKRGERIDCRKAALFGQDPRVVILPYFVLAAIVAVVPFGIVSEVPGFLILLLVISSLEC</sequence>
<dbReference type="EMBL" id="SDMP01000020">
    <property type="protein sequence ID" value="RYQ84101.1"/>
    <property type="molecule type" value="Genomic_DNA"/>
</dbReference>
<evidence type="ECO:0000313" key="2">
    <source>
        <dbReference type="EMBL" id="RYQ84101.1"/>
    </source>
</evidence>
<accession>A0A444X323</accession>
<organism evidence="2 3">
    <name type="scientific">Arachis hypogaea</name>
    <name type="common">Peanut</name>
    <dbReference type="NCBI Taxonomy" id="3818"/>
    <lineage>
        <taxon>Eukaryota</taxon>
        <taxon>Viridiplantae</taxon>
        <taxon>Streptophyta</taxon>
        <taxon>Embryophyta</taxon>
        <taxon>Tracheophyta</taxon>
        <taxon>Spermatophyta</taxon>
        <taxon>Magnoliopsida</taxon>
        <taxon>eudicotyledons</taxon>
        <taxon>Gunneridae</taxon>
        <taxon>Pentapetalae</taxon>
        <taxon>rosids</taxon>
        <taxon>fabids</taxon>
        <taxon>Fabales</taxon>
        <taxon>Fabaceae</taxon>
        <taxon>Papilionoideae</taxon>
        <taxon>50 kb inversion clade</taxon>
        <taxon>dalbergioids sensu lato</taxon>
        <taxon>Dalbergieae</taxon>
        <taxon>Pterocarpus clade</taxon>
        <taxon>Arachis</taxon>
    </lineage>
</organism>
<keyword evidence="3" id="KW-1185">Reference proteome</keyword>
<feature type="transmembrane region" description="Helical" evidence="1">
    <location>
        <begin position="81"/>
        <end position="114"/>
    </location>
</feature>
<dbReference type="AlphaFoldDB" id="A0A444X323"/>
<keyword evidence="1" id="KW-0812">Transmembrane</keyword>
<evidence type="ECO:0000313" key="3">
    <source>
        <dbReference type="Proteomes" id="UP000289738"/>
    </source>
</evidence>
<keyword evidence="1" id="KW-1133">Transmembrane helix</keyword>
<comment type="caution">
    <text evidence="2">The sequence shown here is derived from an EMBL/GenBank/DDBJ whole genome shotgun (WGS) entry which is preliminary data.</text>
</comment>